<dbReference type="InterPro" id="IPR051396">
    <property type="entry name" value="Bact_Antivir_Def_Nuclease"/>
</dbReference>
<accession>A0A9E7C0F2</accession>
<dbReference type="EMBL" id="CP087164">
    <property type="protein sequence ID" value="UGS35338.1"/>
    <property type="molecule type" value="Genomic_DNA"/>
</dbReference>
<evidence type="ECO:0008006" key="3">
    <source>
        <dbReference type="Google" id="ProtNLM"/>
    </source>
</evidence>
<dbReference type="PANTHER" id="PTHR43581:SF2">
    <property type="entry name" value="EXCINUCLEASE ATPASE SUBUNIT"/>
    <property type="match status" value="1"/>
</dbReference>
<reference evidence="1" key="1">
    <citation type="journal article" date="2022" name="Int. J. Syst. Evol. Microbiol.">
        <title>Pseudomonas aegrilactucae sp. nov. and Pseudomonas morbosilactucae sp. nov., pathogens causing bacterial rot of lettuce in Japan.</title>
        <authorList>
            <person name="Sawada H."/>
            <person name="Fujikawa T."/>
            <person name="Satou M."/>
        </authorList>
    </citation>
    <scope>NUCLEOTIDE SEQUENCE</scope>
    <source>
        <strain evidence="1">0166_1</strain>
    </source>
</reference>
<dbReference type="CDD" id="cd00267">
    <property type="entry name" value="ABC_ATPase"/>
    <property type="match status" value="1"/>
</dbReference>
<gene>
    <name evidence="1" type="ORF">DSM104329_01725</name>
</gene>
<dbReference type="RefSeq" id="WP_259315026.1">
    <property type="nucleotide sequence ID" value="NZ_CP087164.1"/>
</dbReference>
<dbReference type="PANTHER" id="PTHR43581">
    <property type="entry name" value="ATP/GTP PHOSPHATASE"/>
    <property type="match status" value="1"/>
</dbReference>
<dbReference type="Gene3D" id="3.40.50.300">
    <property type="entry name" value="P-loop containing nucleotide triphosphate hydrolases"/>
    <property type="match status" value="1"/>
</dbReference>
<dbReference type="Proteomes" id="UP001162834">
    <property type="component" value="Chromosome"/>
</dbReference>
<name>A0A9E7C0F2_9ACTN</name>
<dbReference type="KEGG" id="sbae:DSM104329_01725"/>
<evidence type="ECO:0000313" key="2">
    <source>
        <dbReference type="Proteomes" id="UP001162834"/>
    </source>
</evidence>
<organism evidence="1 2">
    <name type="scientific">Capillimicrobium parvum</name>
    <dbReference type="NCBI Taxonomy" id="2884022"/>
    <lineage>
        <taxon>Bacteria</taxon>
        <taxon>Bacillati</taxon>
        <taxon>Actinomycetota</taxon>
        <taxon>Thermoleophilia</taxon>
        <taxon>Solirubrobacterales</taxon>
        <taxon>Capillimicrobiaceae</taxon>
        <taxon>Capillimicrobium</taxon>
    </lineage>
</organism>
<protein>
    <recommendedName>
        <fullName evidence="3">ATP-dependent endonuclease</fullName>
    </recommendedName>
</protein>
<sequence>MRLVAYEFAGADAPVASGFIALGDVTVLFGPNDVGKSRLLSTIANGARSLDDLIEGRPARREHRFTVQLEAEDTEQLLNATYARQLDEDDDGPPSTPDGRSAWLAMADPSHRAALSRSSVFALEALDDWCGKPPTGRPGLLVSWLHDIGPLAGAHSFSGFSERATRIGTIDLPALPMPVHVPSTDPGWLRQQLADALEGWLAHVLWAMSTKSALEWLRDAWQEVEGVDDWIDIAESFARRVEDRPAPETLWTVRDEGSVACRPLALAGCRHLSELATSLAPDFLKERYQLEVKPQDLLRWREDDPVVVSLVSAADGSVYDHSSVADGLRLWAEIALLEAADAMRRAELGLRHALFEIEAVVYNRRPAGSATIDRYLRLLDEAASKAVDPPFQRTLGAAFALASGVDSPWRDENEPAPKLVQRVSAVRPRLYLLDEPERHLNPRLQRAAARWLIDLLRTRGSQGLIATHAHAFLSAGSDTRFVHVRRTFSGRSELIPFSPDELTAYSDVAEDMGLDRGELLTNIEVILFVEGRHDQVVLDELFGSRFHRAGIVTVPIAGVGRHAQIVEHEVLVKFTRARLAVVFDKLEPAVIQRLLDDADFRQESLRSRDTELNAMASLLQNAAVNDRTVQPFALPVDDIFDALDEEVLRDQFPKYPGHGMASEEWQRNRRDNGNRKRFYEDRYDVPNHATTYKRIAALMRTLDRIPQPLTAFATEVERFAFPAA</sequence>
<dbReference type="SUPFAM" id="SSF52540">
    <property type="entry name" value="P-loop containing nucleoside triphosphate hydrolases"/>
    <property type="match status" value="1"/>
</dbReference>
<proteinExistence type="predicted"/>
<keyword evidence="2" id="KW-1185">Reference proteome</keyword>
<dbReference type="AlphaFoldDB" id="A0A9E7C0F2"/>
<evidence type="ECO:0000313" key="1">
    <source>
        <dbReference type="EMBL" id="UGS35338.1"/>
    </source>
</evidence>
<dbReference type="InterPro" id="IPR027417">
    <property type="entry name" value="P-loop_NTPase"/>
</dbReference>